<dbReference type="EMBL" id="CADCWL010000113">
    <property type="protein sequence ID" value="CAA9567136.1"/>
    <property type="molecule type" value="Genomic_DNA"/>
</dbReference>
<sequence>MDAGASGSGAGAATSHTVVALFEDTIDAERALVALRKADHAADRVSLLVRQGATDEGGGADRAGAVARALVATALDAVGGWLQGLASLIVPERGTFLVAGPIGAALAGKGDGADTSYVAASATDLESGGLIRTLGDFGFAIEEATYLEHRLAAGVALVAFSARDESSAVTARRLFADNDAVYIGTAQTAAGLLAEADALLQAAPEALRGGDVVVADAVAPLRRIGEQGGSPEAAALRHRPVVDGADEEFGRVEDVLVENVDPDGPDGPEPEREIVRYLVVGFGGVLGLGRRHVAVPISLVDLATIPLRVHADKKRLQGAPAFDEDIPFSRREESVVYAYFGAAPYWQEA</sequence>
<dbReference type="GO" id="GO:0019684">
    <property type="term" value="P:photosynthesis, light reaction"/>
    <property type="evidence" value="ECO:0007669"/>
    <property type="project" value="InterPro"/>
</dbReference>
<proteinExistence type="predicted"/>
<gene>
    <name evidence="1" type="ORF">AVDCRST_MAG19-2366</name>
</gene>
<dbReference type="InterPro" id="IPR014747">
    <property type="entry name" value="Bac_photo_RC_H_C"/>
</dbReference>
<accession>A0A6J4V2I3</accession>
<organism evidence="1">
    <name type="scientific">uncultured Thermomicrobiales bacterium</name>
    <dbReference type="NCBI Taxonomy" id="1645740"/>
    <lineage>
        <taxon>Bacteria</taxon>
        <taxon>Pseudomonadati</taxon>
        <taxon>Thermomicrobiota</taxon>
        <taxon>Thermomicrobia</taxon>
        <taxon>Thermomicrobiales</taxon>
        <taxon>environmental samples</taxon>
    </lineage>
</organism>
<name>A0A6J4V2I3_9BACT</name>
<reference evidence="1" key="1">
    <citation type="submission" date="2020-02" db="EMBL/GenBank/DDBJ databases">
        <authorList>
            <person name="Meier V. D."/>
        </authorList>
    </citation>
    <scope>NUCLEOTIDE SEQUENCE</scope>
    <source>
        <strain evidence="1">AVDCRST_MAG19</strain>
    </source>
</reference>
<dbReference type="Gene3D" id="3.90.50.10">
    <property type="entry name" value="Photosynthetic Reaction Center, subunit H, domain 2"/>
    <property type="match status" value="1"/>
</dbReference>
<dbReference type="SUPFAM" id="SSF50346">
    <property type="entry name" value="PRC-barrel domain"/>
    <property type="match status" value="1"/>
</dbReference>
<evidence type="ECO:0008006" key="2">
    <source>
        <dbReference type="Google" id="ProtNLM"/>
    </source>
</evidence>
<dbReference type="GO" id="GO:0030077">
    <property type="term" value="C:plasma membrane light-harvesting complex"/>
    <property type="evidence" value="ECO:0007669"/>
    <property type="project" value="InterPro"/>
</dbReference>
<evidence type="ECO:0000313" key="1">
    <source>
        <dbReference type="EMBL" id="CAA9567136.1"/>
    </source>
</evidence>
<dbReference type="AlphaFoldDB" id="A0A6J4V2I3"/>
<protein>
    <recommendedName>
        <fullName evidence="2">PRC-barrel domain-containing protein</fullName>
    </recommendedName>
</protein>
<dbReference type="InterPro" id="IPR011033">
    <property type="entry name" value="PRC_barrel-like_sf"/>
</dbReference>